<dbReference type="PATRIC" id="fig|1423760.3.peg.512"/>
<evidence type="ECO:0000256" key="9">
    <source>
        <dbReference type="RuleBase" id="RU363093"/>
    </source>
</evidence>
<dbReference type="NCBIfam" id="TIGR04306">
    <property type="entry name" value="salvage_TenA"/>
    <property type="match status" value="1"/>
</dbReference>
<dbReference type="PANTHER" id="PTHR43198">
    <property type="entry name" value="BIFUNCTIONAL TH2 PROTEIN"/>
    <property type="match status" value="1"/>
</dbReference>
<evidence type="ECO:0000256" key="6">
    <source>
        <dbReference type="ARBA" id="ARBA00013647"/>
    </source>
</evidence>
<dbReference type="AlphaFoldDB" id="A0A0R1UF31"/>
<dbReference type="UniPathway" id="UPA00060"/>
<dbReference type="GO" id="GO:0005829">
    <property type="term" value="C:cytosol"/>
    <property type="evidence" value="ECO:0007669"/>
    <property type="project" value="TreeGrafter"/>
</dbReference>
<name>A0A0R1UF31_9LACO</name>
<comment type="catalytic activity">
    <reaction evidence="8 9">
        <text>thiamine + H2O = 5-(2-hydroxyethyl)-4-methylthiazole + 4-amino-5-hydroxymethyl-2-methylpyrimidine + H(+)</text>
        <dbReference type="Rhea" id="RHEA:17509"/>
        <dbReference type="ChEBI" id="CHEBI:15377"/>
        <dbReference type="ChEBI" id="CHEBI:15378"/>
        <dbReference type="ChEBI" id="CHEBI:16892"/>
        <dbReference type="ChEBI" id="CHEBI:17957"/>
        <dbReference type="ChEBI" id="CHEBI:18385"/>
        <dbReference type="EC" id="3.5.99.2"/>
    </reaction>
</comment>
<dbReference type="InterPro" id="IPR027574">
    <property type="entry name" value="Thiaminase_II"/>
</dbReference>
<dbReference type="PANTHER" id="PTHR43198:SF2">
    <property type="entry name" value="SI:CH1073-67J19.1-RELATED"/>
    <property type="match status" value="1"/>
</dbReference>
<evidence type="ECO:0000256" key="7">
    <source>
        <dbReference type="ARBA" id="ARBA00022977"/>
    </source>
</evidence>
<organism evidence="11 12">
    <name type="scientific">Limosilactobacillus ingluviei DSM 15946</name>
    <dbReference type="NCBI Taxonomy" id="1423760"/>
    <lineage>
        <taxon>Bacteria</taxon>
        <taxon>Bacillati</taxon>
        <taxon>Bacillota</taxon>
        <taxon>Bacilli</taxon>
        <taxon>Lactobacillales</taxon>
        <taxon>Lactobacillaceae</taxon>
        <taxon>Limosilactobacillus</taxon>
    </lineage>
</organism>
<accession>A0A0R1UF31</accession>
<dbReference type="InterPro" id="IPR004305">
    <property type="entry name" value="Thiaminase-2/PQQC"/>
</dbReference>
<comment type="catalytic activity">
    <reaction evidence="1 9">
        <text>4-amino-5-aminomethyl-2-methylpyrimidine + H2O = 4-amino-5-hydroxymethyl-2-methylpyrimidine + NH4(+)</text>
        <dbReference type="Rhea" id="RHEA:31799"/>
        <dbReference type="ChEBI" id="CHEBI:15377"/>
        <dbReference type="ChEBI" id="CHEBI:16892"/>
        <dbReference type="ChEBI" id="CHEBI:28938"/>
        <dbReference type="ChEBI" id="CHEBI:63416"/>
        <dbReference type="EC" id="3.5.99.2"/>
    </reaction>
</comment>
<dbReference type="Pfam" id="PF03070">
    <property type="entry name" value="TENA_THI-4"/>
    <property type="match status" value="1"/>
</dbReference>
<dbReference type="SUPFAM" id="SSF48613">
    <property type="entry name" value="Heme oxygenase-like"/>
    <property type="match status" value="1"/>
</dbReference>
<dbReference type="InterPro" id="IPR016084">
    <property type="entry name" value="Haem_Oase-like_multi-hlx"/>
</dbReference>
<dbReference type="GO" id="GO:0050334">
    <property type="term" value="F:thiaminase activity"/>
    <property type="evidence" value="ECO:0007669"/>
    <property type="project" value="UniProtKB-EC"/>
</dbReference>
<evidence type="ECO:0000256" key="8">
    <source>
        <dbReference type="ARBA" id="ARBA00048337"/>
    </source>
</evidence>
<comment type="pathway">
    <text evidence="2 9">Cofactor biosynthesis; thiamine diphosphate biosynthesis.</text>
</comment>
<proteinExistence type="inferred from homology"/>
<evidence type="ECO:0000256" key="5">
    <source>
        <dbReference type="ARBA" id="ARBA00012684"/>
    </source>
</evidence>
<comment type="similarity">
    <text evidence="3 9">Belongs to the TenA family.</text>
</comment>
<dbReference type="Proteomes" id="UP000050816">
    <property type="component" value="Unassembled WGS sequence"/>
</dbReference>
<keyword evidence="7 9" id="KW-0784">Thiamine biosynthesis</keyword>
<dbReference type="GO" id="GO:0009229">
    <property type="term" value="P:thiamine diphosphate biosynthetic process"/>
    <property type="evidence" value="ECO:0007669"/>
    <property type="project" value="UniProtKB-UniPathway"/>
</dbReference>
<evidence type="ECO:0000313" key="12">
    <source>
        <dbReference type="Proteomes" id="UP000050816"/>
    </source>
</evidence>
<evidence type="ECO:0000259" key="10">
    <source>
        <dbReference type="Pfam" id="PF03070"/>
    </source>
</evidence>
<feature type="domain" description="Thiaminase-2/PQQC" evidence="10">
    <location>
        <begin position="12"/>
        <end position="203"/>
    </location>
</feature>
<sequence>MTPVIEVATARSLAHPFIVGLSDGTLPLATFRYYLRQDHQYLEMFGRLHEVLAAQLNTALAQILTSLGEGEDLARQRLHAELKLSVVELAATKPAPTNYAYQTHMAYQNQAHGKAALAAGLLPCYWLYNEVGRRLAQKHSPNPLYQEFFDSYASDDFSSSTNQMRAIVDELAAPLDEAAHEQMRQAFVKSCYYEEQFWQMAYEQQRWH</sequence>
<dbReference type="EC" id="3.5.99.2" evidence="5 9"/>
<dbReference type="GO" id="GO:0009228">
    <property type="term" value="P:thiamine biosynthetic process"/>
    <property type="evidence" value="ECO:0007669"/>
    <property type="project" value="UniProtKB-KW"/>
</dbReference>
<evidence type="ECO:0000256" key="3">
    <source>
        <dbReference type="ARBA" id="ARBA00010264"/>
    </source>
</evidence>
<evidence type="ECO:0000256" key="2">
    <source>
        <dbReference type="ARBA" id="ARBA00004948"/>
    </source>
</evidence>
<comment type="caution">
    <text evidence="11">The sequence shown here is derived from an EMBL/GenBank/DDBJ whole genome shotgun (WGS) entry which is preliminary data.</text>
</comment>
<keyword evidence="9" id="KW-0378">Hydrolase</keyword>
<gene>
    <name evidence="11" type="ORF">FC43_GL000492</name>
</gene>
<dbReference type="Gene3D" id="1.20.910.10">
    <property type="entry name" value="Heme oxygenase-like"/>
    <property type="match status" value="1"/>
</dbReference>
<evidence type="ECO:0000256" key="1">
    <source>
        <dbReference type="ARBA" id="ARBA00001881"/>
    </source>
</evidence>
<protein>
    <recommendedName>
        <fullName evidence="6 9">Aminopyrimidine aminohydrolase</fullName>
        <ecNumber evidence="5 9">3.5.99.2</ecNumber>
    </recommendedName>
</protein>
<dbReference type="InterPro" id="IPR050967">
    <property type="entry name" value="Thiamine_Salvage_TenA"/>
</dbReference>
<dbReference type="EMBL" id="AZFK01000012">
    <property type="protein sequence ID" value="KRL92054.1"/>
    <property type="molecule type" value="Genomic_DNA"/>
</dbReference>
<comment type="subunit">
    <text evidence="4">Homotetramer.</text>
</comment>
<comment type="function">
    <text evidence="9">Catalyzes an amino-pyrimidine hydrolysis reaction at the C5' of the pyrimidine moiety of thiamine compounds, a reaction that is part of a thiamine salvage pathway.</text>
</comment>
<dbReference type="CDD" id="cd19364">
    <property type="entry name" value="TenA_C_BsTenA-like"/>
    <property type="match status" value="1"/>
</dbReference>
<evidence type="ECO:0000256" key="4">
    <source>
        <dbReference type="ARBA" id="ARBA00011881"/>
    </source>
</evidence>
<evidence type="ECO:0000313" key="11">
    <source>
        <dbReference type="EMBL" id="KRL92054.1"/>
    </source>
</evidence>
<reference evidence="11 12" key="1">
    <citation type="journal article" date="2015" name="Genome Announc.">
        <title>Expanding the biotechnology potential of lactobacilli through comparative genomics of 213 strains and associated genera.</title>
        <authorList>
            <person name="Sun Z."/>
            <person name="Harris H.M."/>
            <person name="McCann A."/>
            <person name="Guo C."/>
            <person name="Argimon S."/>
            <person name="Zhang W."/>
            <person name="Yang X."/>
            <person name="Jeffery I.B."/>
            <person name="Cooney J.C."/>
            <person name="Kagawa T.F."/>
            <person name="Liu W."/>
            <person name="Song Y."/>
            <person name="Salvetti E."/>
            <person name="Wrobel A."/>
            <person name="Rasinkangas P."/>
            <person name="Parkhill J."/>
            <person name="Rea M.C."/>
            <person name="O'Sullivan O."/>
            <person name="Ritari J."/>
            <person name="Douillard F.P."/>
            <person name="Paul Ross R."/>
            <person name="Yang R."/>
            <person name="Briner A.E."/>
            <person name="Felis G.E."/>
            <person name="de Vos W.M."/>
            <person name="Barrangou R."/>
            <person name="Klaenhammer T.R."/>
            <person name="Caufield P.W."/>
            <person name="Cui Y."/>
            <person name="Zhang H."/>
            <person name="O'Toole P.W."/>
        </authorList>
    </citation>
    <scope>NUCLEOTIDE SEQUENCE [LARGE SCALE GENOMIC DNA]</scope>
    <source>
        <strain evidence="11 12">DSM 15946</strain>
    </source>
</reference>